<evidence type="ECO:0000313" key="3">
    <source>
        <dbReference type="Proteomes" id="UP000552757"/>
    </source>
</evidence>
<dbReference type="RefSeq" id="WP_183956352.1">
    <property type="nucleotide sequence ID" value="NZ_JACIEB010000008.1"/>
</dbReference>
<protein>
    <recommendedName>
        <fullName evidence="4">DUF4034 domain-containing protein</fullName>
    </recommendedName>
</protein>
<name>A0A7W6GQD6_9SPHN</name>
<evidence type="ECO:0000256" key="1">
    <source>
        <dbReference type="SAM" id="SignalP"/>
    </source>
</evidence>
<accession>A0A7W6GQD6</accession>
<dbReference type="EMBL" id="JACIEB010000008">
    <property type="protein sequence ID" value="MBB3983418.1"/>
    <property type="molecule type" value="Genomic_DNA"/>
</dbReference>
<feature type="signal peptide" evidence="1">
    <location>
        <begin position="1"/>
        <end position="21"/>
    </location>
</feature>
<proteinExistence type="predicted"/>
<dbReference type="AlphaFoldDB" id="A0A7W6GQD6"/>
<feature type="chain" id="PRO_5031398894" description="DUF4034 domain-containing protein" evidence="1">
    <location>
        <begin position="22"/>
        <end position="517"/>
    </location>
</feature>
<organism evidence="2 3">
    <name type="scientific">Sphingobium fontiphilum</name>
    <dbReference type="NCBI Taxonomy" id="944425"/>
    <lineage>
        <taxon>Bacteria</taxon>
        <taxon>Pseudomonadati</taxon>
        <taxon>Pseudomonadota</taxon>
        <taxon>Alphaproteobacteria</taxon>
        <taxon>Sphingomonadales</taxon>
        <taxon>Sphingomonadaceae</taxon>
        <taxon>Sphingobium</taxon>
    </lineage>
</organism>
<keyword evidence="1" id="KW-0732">Signal</keyword>
<keyword evidence="3" id="KW-1185">Reference proteome</keyword>
<evidence type="ECO:0008006" key="4">
    <source>
        <dbReference type="Google" id="ProtNLM"/>
    </source>
</evidence>
<reference evidence="2 3" key="1">
    <citation type="submission" date="2020-08" db="EMBL/GenBank/DDBJ databases">
        <title>Genomic Encyclopedia of Type Strains, Phase IV (KMG-IV): sequencing the most valuable type-strain genomes for metagenomic binning, comparative biology and taxonomic classification.</title>
        <authorList>
            <person name="Goeker M."/>
        </authorList>
    </citation>
    <scope>NUCLEOTIDE SEQUENCE [LARGE SCALE GENOMIC DNA]</scope>
    <source>
        <strain evidence="2 3">DSM 29348</strain>
    </source>
</reference>
<gene>
    <name evidence="2" type="ORF">GGR44_003106</name>
</gene>
<dbReference type="Proteomes" id="UP000552757">
    <property type="component" value="Unassembled WGS sequence"/>
</dbReference>
<sequence>MRVMVGALLSGAMLIDSMAMAAETPKAAPPQAVETPSPFIQCDGRKGHVGAGELLGQLLAISVTAGLASDAFTKDDGNVEKRLSGRAGADACNVAMAQETNEERRTQLLLARTIHLIEAEDLPAALESVRELPRLAPVGVQDWAFNAGLGSSAAYLESVILVRLDRPAEAEAAALRSAAFAPYDLVSQYRVPAHVQLTPTMSAEKKAYLDQLVRMCPQHLSLRAELHAWVGDYAAAAKDEADRLKLVQGFAPKAKPMFNDALVALYQMMAGDKDAATTAARARQGLDAYIAEGGDRSDPAGVSNVEAMLAFFDIGQLAAQGRMAEARAAFAGRTRWVAVPPPVVADMFGKLQANMPTAERTGPWTRTRQDYRDDAMRSNLKLLQNPDLVKNYYAKVANSARQSDYARASGSVWKIGAKPRYLARDLPKDVTTYEFINVGPNLWGLSAGEAVLLHAALIASARGFDGFVVPQNRTHIFSSPVRFGNIGTPGFPQSATFRAQQVIDELSPRIPEPPMRR</sequence>
<evidence type="ECO:0000313" key="2">
    <source>
        <dbReference type="EMBL" id="MBB3983418.1"/>
    </source>
</evidence>
<comment type="caution">
    <text evidence="2">The sequence shown here is derived from an EMBL/GenBank/DDBJ whole genome shotgun (WGS) entry which is preliminary data.</text>
</comment>